<evidence type="ECO:0008006" key="3">
    <source>
        <dbReference type="Google" id="ProtNLM"/>
    </source>
</evidence>
<reference evidence="1 2" key="1">
    <citation type="submission" date="2014-07" db="EMBL/GenBank/DDBJ databases">
        <title>Genome of Chryseobacterium luteum DSM 18605.</title>
        <authorList>
            <person name="Stropko S.J."/>
            <person name="Pipes S.E."/>
            <person name="Newman J.D."/>
        </authorList>
    </citation>
    <scope>NUCLEOTIDE SEQUENCE [LARGE SCALE GENOMIC DNA]</scope>
    <source>
        <strain evidence="1 2">DSM 18605</strain>
    </source>
</reference>
<evidence type="ECO:0000313" key="1">
    <source>
        <dbReference type="EMBL" id="KFF07659.1"/>
    </source>
</evidence>
<protein>
    <recommendedName>
        <fullName evidence="3">Pyrrolo-quinoline quinone</fullName>
    </recommendedName>
</protein>
<dbReference type="EMBL" id="JPRO01000006">
    <property type="protein sequence ID" value="KFF07659.1"/>
    <property type="molecule type" value="Genomic_DNA"/>
</dbReference>
<dbReference type="eggNOG" id="COG1520">
    <property type="taxonomic scope" value="Bacteria"/>
</dbReference>
<accession>A0A085ZT95</accession>
<dbReference type="SUPFAM" id="SSF50998">
    <property type="entry name" value="Quinoprotein alcohol dehydrogenase-like"/>
    <property type="match status" value="2"/>
</dbReference>
<dbReference type="Proteomes" id="UP000028703">
    <property type="component" value="Unassembled WGS sequence"/>
</dbReference>
<dbReference type="InterPro" id="IPR015943">
    <property type="entry name" value="WD40/YVTN_repeat-like_dom_sf"/>
</dbReference>
<evidence type="ECO:0000313" key="2">
    <source>
        <dbReference type="Proteomes" id="UP000028703"/>
    </source>
</evidence>
<name>A0A085ZT95_9FLAO</name>
<dbReference type="Gene3D" id="2.130.10.10">
    <property type="entry name" value="YVTN repeat-like/Quinoprotein amine dehydrogenase"/>
    <property type="match status" value="1"/>
</dbReference>
<keyword evidence="2" id="KW-1185">Reference proteome</keyword>
<dbReference type="STRING" id="421531.IX38_09600"/>
<gene>
    <name evidence="1" type="ORF">IX38_09600</name>
</gene>
<comment type="caution">
    <text evidence="1">The sequence shown here is derived from an EMBL/GenBank/DDBJ whole genome shotgun (WGS) entry which is preliminary data.</text>
</comment>
<proteinExistence type="predicted"/>
<dbReference type="InterPro" id="IPR011047">
    <property type="entry name" value="Quinoprotein_ADH-like_sf"/>
</dbReference>
<organism evidence="1 2">
    <name type="scientific">Chryseobacterium luteum</name>
    <dbReference type="NCBI Taxonomy" id="421531"/>
    <lineage>
        <taxon>Bacteria</taxon>
        <taxon>Pseudomonadati</taxon>
        <taxon>Bacteroidota</taxon>
        <taxon>Flavobacteriia</taxon>
        <taxon>Flavobacteriales</taxon>
        <taxon>Weeksellaceae</taxon>
        <taxon>Chryseobacterium group</taxon>
        <taxon>Chryseobacterium</taxon>
    </lineage>
</organism>
<dbReference type="AlphaFoldDB" id="A0A085ZT95"/>
<sequence length="408" mass="45988">MSCNSEKTEAEVKVPNETLIVSSKGKLFNFNLETKQLTWKYVSKEDTLMNRNRFSYDEKSIYLPFESGRFISAQIVSGKINWNHNYKDAPDQAIAATAAEDGSIVTENSGSDFGPIFMSKPLLYNNNVYIASAGRPGEFTSRFYVINAKNGTSSSTSENSTNYNYYQPVENSDNIYLNSAVYLDLHYKEGTFASNGMYEGAVFENPLYTQMQTSKKYLFVGDDHGVFHALAVDKKGLAKGGDITNPKNNFIDRKDIFEWTYQSKKYPGLGDDQTSLTNDLFIVCKKSEGENKMALIALDAQSGKEKWLFEPQDIIKNWQVVNQNEVAGYTKNKIFIVDLKGKTTLEIPIDPSLYPVSNIEVNAKEQLLYMTGKGIVSIDRNSKKAELLIAHTFYPSSIPLNQIKYFSK</sequence>